<evidence type="ECO:0000256" key="3">
    <source>
        <dbReference type="SAM" id="SignalP"/>
    </source>
</evidence>
<dbReference type="PROSITE" id="PS51257">
    <property type="entry name" value="PROKAR_LIPOPROTEIN"/>
    <property type="match status" value="1"/>
</dbReference>
<keyword evidence="1" id="KW-0833">Ubl conjugation pathway</keyword>
<dbReference type="EMBL" id="OVEO01000010">
    <property type="protein sequence ID" value="SPQ98947.1"/>
    <property type="molecule type" value="Genomic_DNA"/>
</dbReference>
<geneLocation type="mitochondrion" evidence="5"/>
<evidence type="ECO:0000256" key="1">
    <source>
        <dbReference type="ARBA" id="ARBA00022786"/>
    </source>
</evidence>
<feature type="domain" description="HECT" evidence="4">
    <location>
        <begin position="304"/>
        <end position="632"/>
    </location>
</feature>
<evidence type="ECO:0000313" key="6">
    <source>
        <dbReference type="Proteomes" id="UP000290189"/>
    </source>
</evidence>
<feature type="signal peptide" evidence="3">
    <location>
        <begin position="1"/>
        <end position="33"/>
    </location>
</feature>
<dbReference type="SMART" id="SM00119">
    <property type="entry name" value="HECTc"/>
    <property type="match status" value="1"/>
</dbReference>
<evidence type="ECO:0000259" key="4">
    <source>
        <dbReference type="SMART" id="SM00119"/>
    </source>
</evidence>
<organism evidence="5 6">
    <name type="scientific">Plasmodiophora brassicae</name>
    <name type="common">Clubroot disease agent</name>
    <dbReference type="NCBI Taxonomy" id="37360"/>
    <lineage>
        <taxon>Eukaryota</taxon>
        <taxon>Sar</taxon>
        <taxon>Rhizaria</taxon>
        <taxon>Endomyxa</taxon>
        <taxon>Phytomyxea</taxon>
        <taxon>Plasmodiophorida</taxon>
        <taxon>Plasmodiophoridae</taxon>
        <taxon>Plasmodiophora</taxon>
    </lineage>
</organism>
<evidence type="ECO:0000256" key="2">
    <source>
        <dbReference type="SAM" id="MobiDB-lite"/>
    </source>
</evidence>
<dbReference type="GO" id="GO:0004842">
    <property type="term" value="F:ubiquitin-protein transferase activity"/>
    <property type="evidence" value="ECO:0007669"/>
    <property type="project" value="InterPro"/>
</dbReference>
<feature type="compositionally biased region" description="Pro residues" evidence="2">
    <location>
        <begin position="230"/>
        <end position="241"/>
    </location>
</feature>
<keyword evidence="3" id="KW-0732">Signal</keyword>
<dbReference type="SUPFAM" id="SSF56204">
    <property type="entry name" value="Hect, E3 ligase catalytic domain"/>
    <property type="match status" value="1"/>
</dbReference>
<feature type="region of interest" description="Disordered" evidence="2">
    <location>
        <begin position="217"/>
        <end position="241"/>
    </location>
</feature>
<reference evidence="5 6" key="1">
    <citation type="submission" date="2018-03" db="EMBL/GenBank/DDBJ databases">
        <authorList>
            <person name="Fogelqvist J."/>
        </authorList>
    </citation>
    <scope>NUCLEOTIDE SEQUENCE [LARGE SCALE GENOMIC DNA]</scope>
</reference>
<feature type="chain" id="PRO_5018247435" description="HECT domain-containing protein" evidence="3">
    <location>
        <begin position="34"/>
        <end position="639"/>
    </location>
</feature>
<evidence type="ECO:0000313" key="5">
    <source>
        <dbReference type="EMBL" id="SPQ98947.1"/>
    </source>
</evidence>
<name>A0A3P3YFK3_PLABS</name>
<keyword evidence="5" id="KW-0496">Mitochondrion</keyword>
<protein>
    <recommendedName>
        <fullName evidence="4">HECT domain-containing protein</fullName>
    </recommendedName>
</protein>
<sequence length="639" mass="69472">MSRRNASCGTAAADPMSMRLLVCVALVAACSKANDDADGRIVLRCFASAGSGDITSLRQLLGSMCLETRRRAVIGSIQAACISGRRDVVGALLDDEVQALRIDPNMLLTAEWLARVVGNHTDIAHDVYQYVVTRYGPVPVDTPLVIGADLADWLRTLLCRSSCHSDDRQDASTSVVQSLPGYSQPRRRLRIHPVSGEEPSLTPVSQVDVEVIRPASPDALSDTDSICRETPPPPAPTPSPPDTYIGVSSDDEYDFATDVDSSLELLFDSEIKQPWGYTVSGQTSQEQGEQFLETLNAYFVSPEWSDQFNLRRRFFVRTRPGNVAIDEGGLTATLFQSALTVLLGRLRRAGYIFTSSDNLHAMIPGRADITTESDRSSLNLLGILIGMALNTHEWAPGSVQLAVPLPAIFFDALMSSTLSYSVAACQTTALSVEYDKWCGDLSPAECLRDTGLDIVDSFPDVGTVDEHEIGKQAYLDLLTRRLLQSDAMNAISDGFLTAYALDPILDPHEAHRLVVAAPEVTFERFCDHSQMHFGENVSNTSVADAVVKRALSSLFADKRGDDFVELVTGIRGLPLVPGSSTGIRVWVKHCNGIEVHTCFQSIDIPVALTGSSSGLYNELCLALHDFVGHGIDARSYNTW</sequence>
<dbReference type="InterPro" id="IPR000569">
    <property type="entry name" value="HECT_dom"/>
</dbReference>
<dbReference type="Proteomes" id="UP000290189">
    <property type="component" value="Unassembled WGS sequence"/>
</dbReference>
<gene>
    <name evidence="5" type="ORF">PLBR_LOCUS6162</name>
</gene>
<accession>A0A3P3YFK3</accession>
<dbReference type="AlphaFoldDB" id="A0A3P3YFK3"/>
<proteinExistence type="predicted"/>
<dbReference type="InterPro" id="IPR035983">
    <property type="entry name" value="Hect_E3_ubiquitin_ligase"/>
</dbReference>